<dbReference type="InterPro" id="IPR001623">
    <property type="entry name" value="DnaJ_domain"/>
</dbReference>
<dbReference type="SUPFAM" id="SSF46565">
    <property type="entry name" value="Chaperone J-domain"/>
    <property type="match status" value="1"/>
</dbReference>
<dbReference type="GO" id="GO:0003755">
    <property type="term" value="F:peptidyl-prolyl cis-trans isomerase activity"/>
    <property type="evidence" value="ECO:0007669"/>
    <property type="project" value="UniProtKB-KW"/>
</dbReference>
<evidence type="ECO:0000313" key="9">
    <source>
        <dbReference type="EMBL" id="KAL3779542.1"/>
    </source>
</evidence>
<dbReference type="Gene3D" id="3.10.50.40">
    <property type="match status" value="1"/>
</dbReference>
<dbReference type="CDD" id="cd06257">
    <property type="entry name" value="DnaJ"/>
    <property type="match status" value="1"/>
</dbReference>
<dbReference type="Pfam" id="PF00254">
    <property type="entry name" value="FKBP_C"/>
    <property type="match status" value="1"/>
</dbReference>
<dbReference type="EMBL" id="JALLPJ020000929">
    <property type="protein sequence ID" value="KAL3779542.1"/>
    <property type="molecule type" value="Genomic_DNA"/>
</dbReference>
<evidence type="ECO:0000256" key="1">
    <source>
        <dbReference type="ARBA" id="ARBA00000971"/>
    </source>
</evidence>
<dbReference type="PANTHER" id="PTHR10516">
    <property type="entry name" value="PEPTIDYL-PROLYL CIS-TRANS ISOMERASE"/>
    <property type="match status" value="1"/>
</dbReference>
<feature type="domain" description="PPIase FKBP-type" evidence="7">
    <location>
        <begin position="1"/>
        <end position="85"/>
    </location>
</feature>
<dbReference type="EC" id="5.2.1.8" evidence="2 5"/>
<feature type="region of interest" description="Disordered" evidence="6">
    <location>
        <begin position="301"/>
        <end position="339"/>
    </location>
</feature>
<evidence type="ECO:0000259" key="8">
    <source>
        <dbReference type="PROSITE" id="PS50076"/>
    </source>
</evidence>
<dbReference type="PROSITE" id="PS50076">
    <property type="entry name" value="DNAJ_2"/>
    <property type="match status" value="1"/>
</dbReference>
<evidence type="ECO:0000256" key="5">
    <source>
        <dbReference type="PROSITE-ProRule" id="PRU00277"/>
    </source>
</evidence>
<dbReference type="InterPro" id="IPR036869">
    <property type="entry name" value="J_dom_sf"/>
</dbReference>
<comment type="caution">
    <text evidence="9">The sequence shown here is derived from an EMBL/GenBank/DDBJ whole genome shotgun (WGS) entry which is preliminary data.</text>
</comment>
<protein>
    <recommendedName>
        <fullName evidence="2 5">peptidylprolyl isomerase</fullName>
        <ecNumber evidence="2 5">5.2.1.8</ecNumber>
    </recommendedName>
</protein>
<evidence type="ECO:0000256" key="4">
    <source>
        <dbReference type="ARBA" id="ARBA00023235"/>
    </source>
</evidence>
<dbReference type="PANTHER" id="PTHR10516:SF443">
    <property type="entry name" value="FK506-BINDING PROTEIN 59-RELATED"/>
    <property type="match status" value="1"/>
</dbReference>
<comment type="catalytic activity">
    <reaction evidence="1 5">
        <text>[protein]-peptidylproline (omega=180) = [protein]-peptidylproline (omega=0)</text>
        <dbReference type="Rhea" id="RHEA:16237"/>
        <dbReference type="Rhea" id="RHEA-COMP:10747"/>
        <dbReference type="Rhea" id="RHEA-COMP:10748"/>
        <dbReference type="ChEBI" id="CHEBI:83833"/>
        <dbReference type="ChEBI" id="CHEBI:83834"/>
        <dbReference type="EC" id="5.2.1.8"/>
    </reaction>
</comment>
<evidence type="ECO:0000259" key="7">
    <source>
        <dbReference type="PROSITE" id="PS50059"/>
    </source>
</evidence>
<organism evidence="9 10">
    <name type="scientific">Cyclotella atomus</name>
    <dbReference type="NCBI Taxonomy" id="382360"/>
    <lineage>
        <taxon>Eukaryota</taxon>
        <taxon>Sar</taxon>
        <taxon>Stramenopiles</taxon>
        <taxon>Ochrophyta</taxon>
        <taxon>Bacillariophyta</taxon>
        <taxon>Coscinodiscophyceae</taxon>
        <taxon>Thalassiosirophycidae</taxon>
        <taxon>Stephanodiscales</taxon>
        <taxon>Stephanodiscaceae</taxon>
        <taxon>Cyclotella</taxon>
    </lineage>
</organism>
<evidence type="ECO:0000256" key="2">
    <source>
        <dbReference type="ARBA" id="ARBA00013194"/>
    </source>
</evidence>
<dbReference type="Gene3D" id="1.10.287.110">
    <property type="entry name" value="DnaJ domain"/>
    <property type="match status" value="1"/>
</dbReference>
<reference evidence="9 10" key="1">
    <citation type="submission" date="2024-10" db="EMBL/GenBank/DDBJ databases">
        <title>Updated reference genomes for cyclostephanoid diatoms.</title>
        <authorList>
            <person name="Roberts W.R."/>
            <person name="Alverson A.J."/>
        </authorList>
    </citation>
    <scope>NUCLEOTIDE SEQUENCE [LARGE SCALE GENOMIC DNA]</scope>
    <source>
        <strain evidence="9 10">AJA010-31</strain>
    </source>
</reference>
<dbReference type="Proteomes" id="UP001530400">
    <property type="component" value="Unassembled WGS sequence"/>
</dbReference>
<dbReference type="InterPro" id="IPR050689">
    <property type="entry name" value="FKBP-type_PPIase"/>
</dbReference>
<evidence type="ECO:0000256" key="3">
    <source>
        <dbReference type="ARBA" id="ARBA00023110"/>
    </source>
</evidence>
<feature type="compositionally biased region" description="Basic and acidic residues" evidence="6">
    <location>
        <begin position="301"/>
        <end position="317"/>
    </location>
</feature>
<dbReference type="PROSITE" id="PS00636">
    <property type="entry name" value="DNAJ_1"/>
    <property type="match status" value="1"/>
</dbReference>
<feature type="region of interest" description="Disordered" evidence="6">
    <location>
        <begin position="214"/>
        <end position="269"/>
    </location>
</feature>
<dbReference type="InterPro" id="IPR001179">
    <property type="entry name" value="PPIase_FKBP_dom"/>
</dbReference>
<keyword evidence="3 5" id="KW-0697">Rotamase</keyword>
<feature type="domain" description="J" evidence="8">
    <location>
        <begin position="88"/>
        <end position="153"/>
    </location>
</feature>
<dbReference type="InterPro" id="IPR018253">
    <property type="entry name" value="DnaJ_domain_CS"/>
</dbReference>
<dbReference type="SMART" id="SM00271">
    <property type="entry name" value="DnaJ"/>
    <property type="match status" value="1"/>
</dbReference>
<proteinExistence type="predicted"/>
<sequence length="339" mass="38717">MHYHGTLAANGKKFDASRDRGRPFQFTIGIGQVIRGWDEGVMQMSLGEKAMLRITSDYGYGPNGAGGVIPPNADLNFEVELLAINGKNLYKLLHLPRTATSPEIKQSYRRIALALHPDRNNGCPDKTNEFKAVTEAYNILIDYSKRKEYDTWLSGVRFEGDRIIKKGVSRAAERNPLYRKVYSPAAPPGMKTFDRQRHYDMHYGDGMMNEAIERARKRAEAASSRKSGYSHQSPLGNGFSFDKGRPVGEQTNPYSRRHQNDRDQQSNEGQFRIQYEESYFEMNGGDFDMAKRVMKSKEHVVERMNDRRKNRVRERGDPNPYLKRTGLDKDSESSGCVIM</sequence>
<dbReference type="FunFam" id="3.10.50.40:FF:000025">
    <property type="entry name" value="Peptidylprolyl isomerase"/>
    <property type="match status" value="1"/>
</dbReference>
<gene>
    <name evidence="9" type="ORF">ACHAWO_004931</name>
</gene>
<dbReference type="AlphaFoldDB" id="A0ABD3NW13"/>
<dbReference type="SUPFAM" id="SSF54534">
    <property type="entry name" value="FKBP-like"/>
    <property type="match status" value="1"/>
</dbReference>
<name>A0ABD3NW13_9STRA</name>
<dbReference type="PRINTS" id="PR00625">
    <property type="entry name" value="JDOMAIN"/>
</dbReference>
<keyword evidence="4 5" id="KW-0413">Isomerase</keyword>
<keyword evidence="10" id="KW-1185">Reference proteome</keyword>
<accession>A0ABD3NW13</accession>
<dbReference type="Pfam" id="PF00226">
    <property type="entry name" value="DnaJ"/>
    <property type="match status" value="1"/>
</dbReference>
<dbReference type="InterPro" id="IPR046357">
    <property type="entry name" value="PPIase_dom_sf"/>
</dbReference>
<dbReference type="PROSITE" id="PS50059">
    <property type="entry name" value="FKBP_PPIASE"/>
    <property type="match status" value="1"/>
</dbReference>
<evidence type="ECO:0000256" key="6">
    <source>
        <dbReference type="SAM" id="MobiDB-lite"/>
    </source>
</evidence>
<evidence type="ECO:0000313" key="10">
    <source>
        <dbReference type="Proteomes" id="UP001530400"/>
    </source>
</evidence>